<evidence type="ECO:0000313" key="1">
    <source>
        <dbReference type="EMBL" id="GAB94214.1"/>
    </source>
</evidence>
<accession>K6X5Y6</accession>
<protein>
    <submittedName>
        <fullName evidence="1">Uncharacterized protein</fullName>
    </submittedName>
</protein>
<dbReference type="STRING" id="1184609.KILIM_004_00030"/>
<sequence>MPSSGPASDTVVAMTMAPPYLSAPDAAHDLLLHAAGCDPLAAAEEGVSPSPDLIDAVVAASRSSGPEAPPETARSEAARLASHCRGMAARVPDNASS</sequence>
<keyword evidence="2" id="KW-1185">Reference proteome</keyword>
<dbReference type="EMBL" id="BAHD01000004">
    <property type="protein sequence ID" value="GAB94214.1"/>
    <property type="molecule type" value="Genomic_DNA"/>
</dbReference>
<name>K6X5Y6_9MICO</name>
<evidence type="ECO:0000313" key="2">
    <source>
        <dbReference type="Proteomes" id="UP000008366"/>
    </source>
</evidence>
<organism evidence="1 2">
    <name type="scientific">Kineosphaera limosa NBRC 100340</name>
    <dbReference type="NCBI Taxonomy" id="1184609"/>
    <lineage>
        <taxon>Bacteria</taxon>
        <taxon>Bacillati</taxon>
        <taxon>Actinomycetota</taxon>
        <taxon>Actinomycetes</taxon>
        <taxon>Micrococcales</taxon>
        <taxon>Dermatophilaceae</taxon>
        <taxon>Kineosphaera</taxon>
    </lineage>
</organism>
<comment type="caution">
    <text evidence="1">The sequence shown here is derived from an EMBL/GenBank/DDBJ whole genome shotgun (WGS) entry which is preliminary data.</text>
</comment>
<gene>
    <name evidence="1" type="ORF">KILIM_004_00030</name>
</gene>
<reference evidence="1 2" key="1">
    <citation type="submission" date="2012-08" db="EMBL/GenBank/DDBJ databases">
        <title>Whole genome shotgun sequence of Kineosphaera limosa NBRC 100340.</title>
        <authorList>
            <person name="Yoshida I."/>
            <person name="Isaki S."/>
            <person name="Hosoyama A."/>
            <person name="Tsuchikane K."/>
            <person name="Katsumata H."/>
            <person name="Ando Y."/>
            <person name="Ohji S."/>
            <person name="Hamada M."/>
            <person name="Tamura T."/>
            <person name="Yamazoe A."/>
            <person name="Yamazaki S."/>
            <person name="Fujita N."/>
        </authorList>
    </citation>
    <scope>NUCLEOTIDE SEQUENCE [LARGE SCALE GENOMIC DNA]</scope>
    <source>
        <strain evidence="1 2">NBRC 100340</strain>
    </source>
</reference>
<dbReference type="Proteomes" id="UP000008366">
    <property type="component" value="Unassembled WGS sequence"/>
</dbReference>
<proteinExistence type="predicted"/>
<dbReference type="AlphaFoldDB" id="K6X5Y6"/>